<evidence type="ECO:0000313" key="4">
    <source>
        <dbReference type="EMBL" id="CCU55915.1"/>
    </source>
</evidence>
<feature type="domain" description="MSV199" evidence="3">
    <location>
        <begin position="11"/>
        <end position="151"/>
    </location>
</feature>
<name>A0ABM9QK48_9POXV</name>
<gene>
    <name evidence="4" type="ORF">CHREV_013</name>
</gene>
<dbReference type="Proteomes" id="UP000792374">
    <property type="component" value="Genome"/>
</dbReference>
<keyword evidence="5" id="KW-1185">Reference proteome</keyword>
<feature type="coiled-coil region" evidence="1">
    <location>
        <begin position="331"/>
        <end position="379"/>
    </location>
</feature>
<feature type="domain" description="MSV199" evidence="3">
    <location>
        <begin position="175"/>
        <end position="319"/>
    </location>
</feature>
<dbReference type="RefSeq" id="YP_008004417.1">
    <property type="nucleotide sequence ID" value="NC_021249.1"/>
</dbReference>
<evidence type="ECO:0000256" key="1">
    <source>
        <dbReference type="SAM" id="Coils"/>
    </source>
</evidence>
<reference evidence="4" key="1">
    <citation type="journal article" date="2013" name="J. Virol.">
        <title>New Insights into the Evolution of Entomopoxvirinae from the Complete Genome Sequences of Four Entomopoxviruses Infecting Adoxophyes honmai, Choristoneura biennis, Choristoneura rosaceana, and Mythimna separata.</title>
        <authorList>
            <person name="Theze J."/>
            <person name="Takatsuka J."/>
            <person name="Li Z."/>
            <person name="Gallais J."/>
            <person name="Doucet D."/>
            <person name="Arif B."/>
            <person name="Nakai M."/>
            <person name="Herniou E.A."/>
        </authorList>
    </citation>
    <scope>NUCLEOTIDE SEQUENCE</scope>
</reference>
<protein>
    <submittedName>
        <fullName evidence="4">N1R/p28-like protein</fullName>
    </submittedName>
</protein>
<evidence type="ECO:0000259" key="2">
    <source>
        <dbReference type="Pfam" id="PF10544"/>
    </source>
</evidence>
<dbReference type="GeneID" id="15613338"/>
<keyword evidence="1" id="KW-0175">Coiled coil</keyword>
<proteinExistence type="predicted"/>
<dbReference type="EMBL" id="HF679133">
    <property type="protein sequence ID" value="CCU55915.1"/>
    <property type="molecule type" value="Genomic_DNA"/>
</dbReference>
<sequence length="593" mass="71589">MSINTQKPKCIIDFIKDNDYKIELGDWFKDIWCPLFKQEDILITNNVLYFIRYGISGGDKAPSADYKQILKKFIDSMNNYNINYIEIKYDNPLALEYEYIQNDIKNITPNNLSRKTWILLSVRNFKKLILSLRTKTADEIREYYITLEEIIEKYNEYLQNYELAIRYKFNPNIINIFEFINQNNYNLVLGTWFKDIWYPLFNQKDILITNNILSFIFNGIPVGGPAPPLDYRNIKKKFKDILHHHNIIYKIINYEQIKNQFNYYINNIKNDTISISPNNLNKITWFIMSVRNFKSLLMKLNTKIAQEIREYYITIEEILYDYSNYTNNYYREIEKLKLLEEQNKLKEIENINAQLKIQKEEAERKSLKLKEKLIEEKKHKIEQVIYVSTSQSYSAQNRFKIGGVDNITLLKPRLSTYNSRSAEGDEWYYSHIKKVNNYKQFENRFWSVMSSFRDKKDKEILILYYDDLINIFEFISENYDKDIEYFNDHVKEYVNNLEENKYNVPEPCNLELINICSIKNGKIDDNKLITANRENIEKEIKDYLNFKVENNEFNINRKDIINHVDKKYKYNKREIWSISKELKSIFKNIILKY</sequence>
<dbReference type="Pfam" id="PF10553">
    <property type="entry name" value="MSV199"/>
    <property type="match status" value="2"/>
</dbReference>
<organism evidence="4 5">
    <name type="scientific">Choristoneura rosaceana entomopoxvirus 'L'</name>
    <dbReference type="NCBI Taxonomy" id="1293539"/>
    <lineage>
        <taxon>Viruses</taxon>
        <taxon>Varidnaviria</taxon>
        <taxon>Bamfordvirae</taxon>
        <taxon>Nucleocytoviricota</taxon>
        <taxon>Pokkesviricetes</taxon>
        <taxon>Chitovirales</taxon>
        <taxon>Poxviridae</taxon>
        <taxon>Entomopoxvirinae</taxon>
        <taxon>Betaentomopoxvirus</taxon>
        <taxon>Betaentomopoxvirus crosaceana</taxon>
        <taxon>Choristoneura rosaceana entomopoxvirus</taxon>
    </lineage>
</organism>
<dbReference type="Pfam" id="PF10544">
    <property type="entry name" value="T5orf172"/>
    <property type="match status" value="1"/>
</dbReference>
<feature type="domain" description="Bacteriophage T5 Orf172 DNA-binding" evidence="2">
    <location>
        <begin position="384"/>
        <end position="475"/>
    </location>
</feature>
<evidence type="ECO:0000259" key="3">
    <source>
        <dbReference type="Pfam" id="PF10553"/>
    </source>
</evidence>
<dbReference type="InterPro" id="IPR018879">
    <property type="entry name" value="MSV199_dom"/>
</dbReference>
<dbReference type="InterPro" id="IPR018306">
    <property type="entry name" value="Phage_T5_Orf172_DNA-bd"/>
</dbReference>
<evidence type="ECO:0000313" key="5">
    <source>
        <dbReference type="Proteomes" id="UP000792374"/>
    </source>
</evidence>
<accession>A0ABM9QK48</accession>